<protein>
    <submittedName>
        <fullName evidence="4">2-dehydro-3-deoxy-D-gluconate 5-dehydrogenase KduD</fullName>
        <ecNumber evidence="4">1.1.1.127</ecNumber>
    </submittedName>
</protein>
<dbReference type="Pfam" id="PF00106">
    <property type="entry name" value="adh_short"/>
    <property type="match status" value="1"/>
</dbReference>
<dbReference type="InterPro" id="IPR020904">
    <property type="entry name" value="Sc_DH/Rdtase_CS"/>
</dbReference>
<name>A0ABV7KSX2_PLAOK</name>
<dbReference type="InterPro" id="IPR002347">
    <property type="entry name" value="SDR_fam"/>
</dbReference>
<sequence>MLALENSTHTIKPTAESGGSIINQSLFDLTGKTAVITGGNRGLGKEISLGLARAGADIVVVARTIDEAVLDEIRKLGVKAAKVEFDLLNFEQYGELLERCKELTGSIDILINNAGVQKRHDSTDFPKQDWDFVMDVNANAAFFMCQTFGAHMLENGRGKIINLASLLSYQGGLRVPAYAASKGAVIQFTKSLANEWAHRGVNVNAIAPGYMDTEMNTALLADETRNRQILERIPAGRWGKPEDMQGAAIFLASAASDYLHGITIPVDGGWLGR</sequence>
<dbReference type="Gene3D" id="3.40.50.720">
    <property type="entry name" value="NAD(P)-binding Rossmann-like Domain"/>
    <property type="match status" value="1"/>
</dbReference>
<dbReference type="RefSeq" id="WP_117312827.1">
    <property type="nucleotide sequence ID" value="NZ_JBHRWA010000004.1"/>
</dbReference>
<dbReference type="Proteomes" id="UP001595625">
    <property type="component" value="Unassembled WGS sequence"/>
</dbReference>
<reference evidence="5" key="1">
    <citation type="journal article" date="2019" name="Int. J. Syst. Evol. Microbiol.">
        <title>The Global Catalogue of Microorganisms (GCM) 10K type strain sequencing project: providing services to taxonomists for standard genome sequencing and annotation.</title>
        <authorList>
            <consortium name="The Broad Institute Genomics Platform"/>
            <consortium name="The Broad Institute Genome Sequencing Center for Infectious Disease"/>
            <person name="Wu L."/>
            <person name="Ma J."/>
        </authorList>
    </citation>
    <scope>NUCLEOTIDE SEQUENCE [LARGE SCALE GENOMIC DNA]</scope>
    <source>
        <strain evidence="5">CCM 320</strain>
    </source>
</reference>
<dbReference type="SUPFAM" id="SSF51735">
    <property type="entry name" value="NAD(P)-binding Rossmann-fold domains"/>
    <property type="match status" value="1"/>
</dbReference>
<evidence type="ECO:0000313" key="5">
    <source>
        <dbReference type="Proteomes" id="UP001595625"/>
    </source>
</evidence>
<dbReference type="InterPro" id="IPR011286">
    <property type="entry name" value="2-deoxy-D-gluc_3_DH"/>
</dbReference>
<dbReference type="PRINTS" id="PR00080">
    <property type="entry name" value="SDRFAMILY"/>
</dbReference>
<dbReference type="GO" id="GO:0047001">
    <property type="term" value="F:2-dehydro-3-deoxy-D-gluconate 5-dehydrogenase activity"/>
    <property type="evidence" value="ECO:0007669"/>
    <property type="project" value="UniProtKB-EC"/>
</dbReference>
<evidence type="ECO:0000256" key="2">
    <source>
        <dbReference type="ARBA" id="ARBA00023002"/>
    </source>
</evidence>
<dbReference type="PROSITE" id="PS00061">
    <property type="entry name" value="ADH_SHORT"/>
    <property type="match status" value="1"/>
</dbReference>
<accession>A0ABV7KSX2</accession>
<comment type="caution">
    <text evidence="4">The sequence shown here is derived from an EMBL/GenBank/DDBJ whole genome shotgun (WGS) entry which is preliminary data.</text>
</comment>
<gene>
    <name evidence="4" type="primary">kduD</name>
    <name evidence="4" type="ORF">ACFOEJ_14590</name>
</gene>
<proteinExistence type="inferred from homology"/>
<comment type="similarity">
    <text evidence="1 3">Belongs to the short-chain dehydrogenases/reductases (SDR) family.</text>
</comment>
<dbReference type="EMBL" id="JBHRUJ010000017">
    <property type="protein sequence ID" value="MFC3212313.1"/>
    <property type="molecule type" value="Genomic_DNA"/>
</dbReference>
<evidence type="ECO:0000313" key="4">
    <source>
        <dbReference type="EMBL" id="MFC3212313.1"/>
    </source>
</evidence>
<dbReference type="EC" id="1.1.1.127" evidence="4"/>
<evidence type="ECO:0000256" key="1">
    <source>
        <dbReference type="ARBA" id="ARBA00006484"/>
    </source>
</evidence>
<keyword evidence="5" id="KW-1185">Reference proteome</keyword>
<dbReference type="NCBIfam" id="TIGR01832">
    <property type="entry name" value="kduD"/>
    <property type="match status" value="1"/>
</dbReference>
<evidence type="ECO:0000256" key="3">
    <source>
        <dbReference type="RuleBase" id="RU000363"/>
    </source>
</evidence>
<dbReference type="PRINTS" id="PR00081">
    <property type="entry name" value="GDHRDH"/>
</dbReference>
<organism evidence="4 5">
    <name type="scientific">Planomicrobium okeanokoites</name>
    <name type="common">Planococcus okeanokoites</name>
    <name type="synonym">Flavobacterium okeanokoites</name>
    <dbReference type="NCBI Taxonomy" id="244"/>
    <lineage>
        <taxon>Bacteria</taxon>
        <taxon>Bacillati</taxon>
        <taxon>Bacillota</taxon>
        <taxon>Bacilli</taxon>
        <taxon>Bacillales</taxon>
        <taxon>Caryophanaceae</taxon>
        <taxon>Planomicrobium</taxon>
    </lineage>
</organism>
<dbReference type="InterPro" id="IPR036291">
    <property type="entry name" value="NAD(P)-bd_dom_sf"/>
</dbReference>
<dbReference type="PANTHER" id="PTHR42760:SF5">
    <property type="entry name" value="2-DEHYDRO-3-DEOXY-D-GLUCONATE 5-DEHYDROGENASE"/>
    <property type="match status" value="1"/>
</dbReference>
<dbReference type="PANTHER" id="PTHR42760">
    <property type="entry name" value="SHORT-CHAIN DEHYDROGENASES/REDUCTASES FAMILY MEMBER"/>
    <property type="match status" value="1"/>
</dbReference>
<keyword evidence="2 4" id="KW-0560">Oxidoreductase</keyword>